<evidence type="ECO:0000259" key="5">
    <source>
        <dbReference type="PROSITE" id="PS50977"/>
    </source>
</evidence>
<dbReference type="InterPro" id="IPR009057">
    <property type="entry name" value="Homeodomain-like_sf"/>
</dbReference>
<dbReference type="AlphaFoldDB" id="A0A1H3LPX2"/>
<evidence type="ECO:0000256" key="2">
    <source>
        <dbReference type="ARBA" id="ARBA00023125"/>
    </source>
</evidence>
<keyword evidence="7" id="KW-1185">Reference proteome</keyword>
<feature type="domain" description="HTH tetR-type" evidence="5">
    <location>
        <begin position="29"/>
        <end position="89"/>
    </location>
</feature>
<dbReference type="GO" id="GO:0003700">
    <property type="term" value="F:DNA-binding transcription factor activity"/>
    <property type="evidence" value="ECO:0007669"/>
    <property type="project" value="TreeGrafter"/>
</dbReference>
<dbReference type="InterPro" id="IPR050109">
    <property type="entry name" value="HTH-type_TetR-like_transc_reg"/>
</dbReference>
<dbReference type="Proteomes" id="UP000198891">
    <property type="component" value="Unassembled WGS sequence"/>
</dbReference>
<dbReference type="PANTHER" id="PTHR30055:SF238">
    <property type="entry name" value="MYCOFACTOCIN BIOSYNTHESIS TRANSCRIPTIONAL REGULATOR MFTR-RELATED"/>
    <property type="match status" value="1"/>
</dbReference>
<dbReference type="GO" id="GO:0000976">
    <property type="term" value="F:transcription cis-regulatory region binding"/>
    <property type="evidence" value="ECO:0007669"/>
    <property type="project" value="TreeGrafter"/>
</dbReference>
<proteinExistence type="predicted"/>
<evidence type="ECO:0000256" key="1">
    <source>
        <dbReference type="ARBA" id="ARBA00023015"/>
    </source>
</evidence>
<keyword evidence="1" id="KW-0805">Transcription regulation</keyword>
<dbReference type="SUPFAM" id="SSF46689">
    <property type="entry name" value="Homeodomain-like"/>
    <property type="match status" value="1"/>
</dbReference>
<keyword evidence="3" id="KW-0804">Transcription</keyword>
<dbReference type="Gene3D" id="1.10.10.60">
    <property type="entry name" value="Homeodomain-like"/>
    <property type="match status" value="1"/>
</dbReference>
<keyword evidence="2 4" id="KW-0238">DNA-binding</keyword>
<dbReference type="Gene3D" id="1.10.357.10">
    <property type="entry name" value="Tetracycline Repressor, domain 2"/>
    <property type="match status" value="1"/>
</dbReference>
<evidence type="ECO:0000256" key="4">
    <source>
        <dbReference type="PROSITE-ProRule" id="PRU00335"/>
    </source>
</evidence>
<evidence type="ECO:0000313" key="6">
    <source>
        <dbReference type="EMBL" id="SDY66607.1"/>
    </source>
</evidence>
<reference evidence="6 7" key="1">
    <citation type="submission" date="2016-10" db="EMBL/GenBank/DDBJ databases">
        <authorList>
            <person name="de Groot N.N."/>
        </authorList>
    </citation>
    <scope>NUCLEOTIDE SEQUENCE [LARGE SCALE GENOMIC DNA]</scope>
    <source>
        <strain evidence="6 7">CGMCC 4.3491</strain>
    </source>
</reference>
<dbReference type="PROSITE" id="PS50977">
    <property type="entry name" value="HTH_TETR_2"/>
    <property type="match status" value="1"/>
</dbReference>
<gene>
    <name evidence="6" type="ORF">SAMN05216554_1083</name>
</gene>
<name>A0A1H3LPX2_9MICO</name>
<evidence type="ECO:0000313" key="7">
    <source>
        <dbReference type="Proteomes" id="UP000198891"/>
    </source>
</evidence>
<dbReference type="Pfam" id="PF17754">
    <property type="entry name" value="TetR_C_14"/>
    <property type="match status" value="1"/>
</dbReference>
<dbReference type="InterPro" id="IPR001647">
    <property type="entry name" value="HTH_TetR"/>
</dbReference>
<dbReference type="STRING" id="381665.SAMN05216554_1083"/>
<sequence>MTDYVINHRPRRYRGCMPETHRGRGRPRSANVSALRMRALDILIDRGYDAVTMSEIAADAGMSVRTLHRYFPTKADIVWGGLDGALDTLRSALETTDERLSIIGAVTEAMVSVFHEEAEEATFGRARLRVIALTPGLEITHPDVYRRWREETVAFVARRSGADPADVRPQAAGAAIQTTIMEALAWWAMRNDDVAAADVVAEALSGLAHLADPVRRSSEIPY</sequence>
<dbReference type="EMBL" id="FNPZ01000001">
    <property type="protein sequence ID" value="SDY66607.1"/>
    <property type="molecule type" value="Genomic_DNA"/>
</dbReference>
<dbReference type="PANTHER" id="PTHR30055">
    <property type="entry name" value="HTH-TYPE TRANSCRIPTIONAL REGULATOR RUTR"/>
    <property type="match status" value="1"/>
</dbReference>
<protein>
    <submittedName>
        <fullName evidence="6">Transcriptional regulator, TetR family</fullName>
    </submittedName>
</protein>
<dbReference type="Pfam" id="PF00440">
    <property type="entry name" value="TetR_N"/>
    <property type="match status" value="1"/>
</dbReference>
<organism evidence="6 7">
    <name type="scientific">Herbiconiux ginsengi</name>
    <dbReference type="NCBI Taxonomy" id="381665"/>
    <lineage>
        <taxon>Bacteria</taxon>
        <taxon>Bacillati</taxon>
        <taxon>Actinomycetota</taxon>
        <taxon>Actinomycetes</taxon>
        <taxon>Micrococcales</taxon>
        <taxon>Microbacteriaceae</taxon>
        <taxon>Herbiconiux</taxon>
    </lineage>
</organism>
<accession>A0A1H3LPX2</accession>
<evidence type="ECO:0000256" key="3">
    <source>
        <dbReference type="ARBA" id="ARBA00023163"/>
    </source>
</evidence>
<feature type="DNA-binding region" description="H-T-H motif" evidence="4">
    <location>
        <begin position="52"/>
        <end position="71"/>
    </location>
</feature>
<dbReference type="InterPro" id="IPR041347">
    <property type="entry name" value="MftR_C"/>
</dbReference>